<dbReference type="SUPFAM" id="SSF47113">
    <property type="entry name" value="Histone-fold"/>
    <property type="match status" value="1"/>
</dbReference>
<keyword evidence="7" id="KW-1185">Reference proteome</keyword>
<comment type="subcellular location">
    <subcellularLocation>
        <location evidence="1">Nucleus</location>
    </subcellularLocation>
</comment>
<evidence type="ECO:0000256" key="2">
    <source>
        <dbReference type="ARBA" id="ARBA00007646"/>
    </source>
</evidence>
<reference evidence="6" key="2">
    <citation type="submission" date="2022-06" db="UniProtKB">
        <authorList>
            <consortium name="EnsemblMetazoa"/>
        </authorList>
    </citation>
    <scope>IDENTIFICATION</scope>
</reference>
<dbReference type="GO" id="GO:0046982">
    <property type="term" value="F:protein heterodimerization activity"/>
    <property type="evidence" value="ECO:0007669"/>
    <property type="project" value="InterPro"/>
</dbReference>
<proteinExistence type="inferred from homology"/>
<keyword evidence="3" id="KW-0805">Transcription regulation</keyword>
<dbReference type="PANTHER" id="PTHR48068:SF4">
    <property type="entry name" value="TATA-BOX BINDING PROTEIN ASSOCIATED FACTOR 9"/>
    <property type="match status" value="1"/>
</dbReference>
<comment type="similarity">
    <text evidence="2">Belongs to the TAF9 family.</text>
</comment>
<dbReference type="GO" id="GO:0016251">
    <property type="term" value="F:RNA polymerase II general transcription initiation factor activity"/>
    <property type="evidence" value="ECO:0007669"/>
    <property type="project" value="TreeGrafter"/>
</dbReference>
<evidence type="ECO:0000256" key="4">
    <source>
        <dbReference type="ARBA" id="ARBA00023163"/>
    </source>
</evidence>
<dbReference type="InterPro" id="IPR003162">
    <property type="entry name" value="TFIID-31"/>
</dbReference>
<dbReference type="OrthoDB" id="341924at2759"/>
<dbReference type="Gene3D" id="1.10.20.10">
    <property type="entry name" value="Histone, subunit A"/>
    <property type="match status" value="1"/>
</dbReference>
<evidence type="ECO:0000313" key="6">
    <source>
        <dbReference type="EnsemblMetazoa" id="XP_016657650.1"/>
    </source>
</evidence>
<dbReference type="Proteomes" id="UP000007819">
    <property type="component" value="Chromosome X"/>
</dbReference>
<evidence type="ECO:0000313" key="7">
    <source>
        <dbReference type="Proteomes" id="UP000007819"/>
    </source>
</evidence>
<sequence length="208" mass="23806">MASSQGKYMPKETQIIVSIMKDLGIVEYEPQVLNQLLEFNHRYTTLLLDDAKKFSNFAKKKDVDEDDVKIAIQMAQDGIFCRPPQRDVLMTASREINKIPLPPITPAIGLRIPQNGPNFLQTNYKLSNDLYSIGNIRKDTKITAAELLEASRNLEIEDNLFQQFTCNLDTSVSDIPTSQMMNNSMEFYLRENRQTSEDSIGENYKMNL</sequence>
<dbReference type="InterPro" id="IPR009072">
    <property type="entry name" value="Histone-fold"/>
</dbReference>
<dbReference type="EnsemblMetazoa" id="XM_016802161.2">
    <property type="protein sequence ID" value="XP_016657650.1"/>
    <property type="gene ID" value="LOC100573470"/>
</dbReference>
<dbReference type="AlphaFoldDB" id="A0A8R2D228"/>
<dbReference type="Pfam" id="PF02291">
    <property type="entry name" value="TFIID-31kDa"/>
    <property type="match status" value="1"/>
</dbReference>
<dbReference type="InterPro" id="IPR051431">
    <property type="entry name" value="TFIID_subunit_9"/>
</dbReference>
<dbReference type="RefSeq" id="XP_016657650.1">
    <property type="nucleotide sequence ID" value="XM_016802161.2"/>
</dbReference>
<dbReference type="GO" id="GO:0000124">
    <property type="term" value="C:SAGA complex"/>
    <property type="evidence" value="ECO:0007669"/>
    <property type="project" value="TreeGrafter"/>
</dbReference>
<evidence type="ECO:0000256" key="5">
    <source>
        <dbReference type="ARBA" id="ARBA00023242"/>
    </source>
</evidence>
<evidence type="ECO:0000256" key="1">
    <source>
        <dbReference type="ARBA" id="ARBA00004123"/>
    </source>
</evidence>
<dbReference type="CDD" id="cd07979">
    <property type="entry name" value="HFD_TAF9"/>
    <property type="match status" value="1"/>
</dbReference>
<organism evidence="6 7">
    <name type="scientific">Acyrthosiphon pisum</name>
    <name type="common">Pea aphid</name>
    <dbReference type="NCBI Taxonomy" id="7029"/>
    <lineage>
        <taxon>Eukaryota</taxon>
        <taxon>Metazoa</taxon>
        <taxon>Ecdysozoa</taxon>
        <taxon>Arthropoda</taxon>
        <taxon>Hexapoda</taxon>
        <taxon>Insecta</taxon>
        <taxon>Pterygota</taxon>
        <taxon>Neoptera</taxon>
        <taxon>Paraneoptera</taxon>
        <taxon>Hemiptera</taxon>
        <taxon>Sternorrhyncha</taxon>
        <taxon>Aphidomorpha</taxon>
        <taxon>Aphidoidea</taxon>
        <taxon>Aphididae</taxon>
        <taxon>Macrosiphini</taxon>
        <taxon>Acyrthosiphon</taxon>
    </lineage>
</organism>
<protein>
    <submittedName>
        <fullName evidence="6">Uncharacterized protein</fullName>
    </submittedName>
</protein>
<accession>A0A8R2D228</accession>
<dbReference type="GO" id="GO:0003713">
    <property type="term" value="F:transcription coactivator activity"/>
    <property type="evidence" value="ECO:0007669"/>
    <property type="project" value="TreeGrafter"/>
</dbReference>
<keyword evidence="4" id="KW-0804">Transcription</keyword>
<dbReference type="GO" id="GO:0051123">
    <property type="term" value="P:RNA polymerase II preinitiation complex assembly"/>
    <property type="evidence" value="ECO:0007669"/>
    <property type="project" value="TreeGrafter"/>
</dbReference>
<keyword evidence="5" id="KW-0539">Nucleus</keyword>
<dbReference type="GO" id="GO:0005669">
    <property type="term" value="C:transcription factor TFIID complex"/>
    <property type="evidence" value="ECO:0007669"/>
    <property type="project" value="TreeGrafter"/>
</dbReference>
<dbReference type="GeneID" id="100573470"/>
<evidence type="ECO:0000256" key="3">
    <source>
        <dbReference type="ARBA" id="ARBA00023015"/>
    </source>
</evidence>
<dbReference type="KEGG" id="api:100573470"/>
<reference evidence="7" key="1">
    <citation type="submission" date="2010-06" db="EMBL/GenBank/DDBJ databases">
        <authorList>
            <person name="Jiang H."/>
            <person name="Abraham K."/>
            <person name="Ali S."/>
            <person name="Alsbrooks S.L."/>
            <person name="Anim B.N."/>
            <person name="Anosike U.S."/>
            <person name="Attaway T."/>
            <person name="Bandaranaike D.P."/>
            <person name="Battles P.K."/>
            <person name="Bell S.N."/>
            <person name="Bell A.V."/>
            <person name="Beltran B."/>
            <person name="Bickham C."/>
            <person name="Bustamante Y."/>
            <person name="Caleb T."/>
            <person name="Canada A."/>
            <person name="Cardenas V."/>
            <person name="Carter K."/>
            <person name="Chacko J."/>
            <person name="Chandrabose M.N."/>
            <person name="Chavez D."/>
            <person name="Chavez A."/>
            <person name="Chen L."/>
            <person name="Chu H.-S."/>
            <person name="Claassen K.J."/>
            <person name="Cockrell R."/>
            <person name="Collins M."/>
            <person name="Cooper J.A."/>
            <person name="Cree A."/>
            <person name="Curry S.M."/>
            <person name="Da Y."/>
            <person name="Dao M.D."/>
            <person name="Das B."/>
            <person name="Davila M.-L."/>
            <person name="Davy-Carroll L."/>
            <person name="Denson S."/>
            <person name="Dinh H."/>
            <person name="Ebong V.E."/>
            <person name="Edwards J.R."/>
            <person name="Egan A."/>
            <person name="El-Daye J."/>
            <person name="Escobedo L."/>
            <person name="Fernandez S."/>
            <person name="Fernando P.R."/>
            <person name="Flagg N."/>
            <person name="Forbes L.D."/>
            <person name="Fowler R.G."/>
            <person name="Fu Q."/>
            <person name="Gabisi R.A."/>
            <person name="Ganer J."/>
            <person name="Garbino Pronczuk A."/>
            <person name="Garcia R.M."/>
            <person name="Garner T."/>
            <person name="Garrett T.E."/>
            <person name="Gonzalez D.A."/>
            <person name="Hamid H."/>
            <person name="Hawkins E.S."/>
            <person name="Hirani K."/>
            <person name="Hogues M.E."/>
            <person name="Hollins B."/>
            <person name="Hsiao C.-H."/>
            <person name="Jabil R."/>
            <person name="James M.L."/>
            <person name="Jhangiani S.N."/>
            <person name="Johnson B."/>
            <person name="Johnson Q."/>
            <person name="Joshi V."/>
            <person name="Kalu J.B."/>
            <person name="Kam C."/>
            <person name="Kashfia A."/>
            <person name="Keebler J."/>
            <person name="Kisamo H."/>
            <person name="Kovar C.L."/>
            <person name="Lago L.A."/>
            <person name="Lai C.-Y."/>
            <person name="Laidlaw J."/>
            <person name="Lara F."/>
            <person name="Le T.-K."/>
            <person name="Lee S.L."/>
            <person name="Legall F.H."/>
            <person name="Lemon S.J."/>
            <person name="Lewis L.R."/>
            <person name="Li B."/>
            <person name="Liu Y."/>
            <person name="Liu Y.-S."/>
            <person name="Lopez J."/>
            <person name="Lozado R.J."/>
            <person name="Lu J."/>
            <person name="Madu R.C."/>
            <person name="Maheshwari M."/>
            <person name="Maheshwari R."/>
            <person name="Malloy K."/>
            <person name="Martinez E."/>
            <person name="Mathew T."/>
            <person name="Mercado I.C."/>
            <person name="Mercado C."/>
            <person name="Meyer B."/>
            <person name="Montgomery K."/>
            <person name="Morgan M.B."/>
            <person name="Munidasa M."/>
            <person name="Nazareth L.V."/>
            <person name="Nelson J."/>
            <person name="Ng B.M."/>
            <person name="Nguyen N.B."/>
            <person name="Nguyen P.Q."/>
            <person name="Nguyen T."/>
            <person name="Obregon M."/>
            <person name="Okwuonu G.O."/>
            <person name="Onwere C.G."/>
            <person name="Orozco G."/>
            <person name="Parra A."/>
            <person name="Patel S."/>
            <person name="Patil S."/>
            <person name="Perez A."/>
            <person name="Perez Y."/>
            <person name="Pham C."/>
            <person name="Primus E.L."/>
            <person name="Pu L.-L."/>
            <person name="Puazo M."/>
            <person name="Qin X."/>
            <person name="Quiroz J.B."/>
            <person name="Reese J."/>
            <person name="Richards S."/>
            <person name="Rives C.M."/>
            <person name="Robberts R."/>
            <person name="Ruiz S.J."/>
            <person name="Ruiz M.J."/>
            <person name="Santibanez J."/>
            <person name="Schneider B.W."/>
            <person name="Sisson I."/>
            <person name="Smith M."/>
            <person name="Sodergren E."/>
            <person name="Song X.-Z."/>
            <person name="Song B.B."/>
            <person name="Summersgill H."/>
            <person name="Thelus R."/>
            <person name="Thornton R.D."/>
            <person name="Trejos Z.Y."/>
            <person name="Usmani K."/>
            <person name="Vattathil S."/>
            <person name="Villasana D."/>
            <person name="Walker D.L."/>
            <person name="Wang S."/>
            <person name="Wang K."/>
            <person name="White C.S."/>
            <person name="Williams A.C."/>
            <person name="Williamson J."/>
            <person name="Wilson K."/>
            <person name="Woghiren I.O."/>
            <person name="Woodworth J.R."/>
            <person name="Worley K.C."/>
            <person name="Wright R.A."/>
            <person name="Wu W."/>
            <person name="Young L."/>
            <person name="Zhang L."/>
            <person name="Zhang J."/>
            <person name="Zhu Y."/>
            <person name="Muzny D.M."/>
            <person name="Weinstock G."/>
            <person name="Gibbs R.A."/>
        </authorList>
    </citation>
    <scope>NUCLEOTIDE SEQUENCE [LARGE SCALE GENOMIC DNA]</scope>
    <source>
        <strain evidence="7">LSR1</strain>
    </source>
</reference>
<name>A0A8R2D228_ACYPI</name>
<dbReference type="PANTHER" id="PTHR48068">
    <property type="entry name" value="TAF9 RNA POLYMERASE II, TATA BOX-BINDING PROTEIN (TBP)-ASSOCIATED FACTOR"/>
    <property type="match status" value="1"/>
</dbReference>